<sequence>MPWITPPCSEALIDFDFRFHPGFFEGLAEDKSYNLDMTKKAAVTRYKGSDDPEQGIITVALGVLRTDISVPSSGNFFVYYMPRPVPKKLPEVVGICTILARWLPGLYGIYMSMENGIARSAVHDTPATLKVIRNIISAITMNNWEPIPFPTPLHIHLDCVYNIDKDLGILTITQWSGPDGVLSRLVRQEKLAEIQDPSLITIEAVLQNAEDFLEQQRTQHDQTQSAAALKIDIGRPTSSNEIQFRLFTDFCFSMEILF</sequence>
<reference evidence="2" key="1">
    <citation type="journal article" date="2021" name="G3 (Bethesda)">
        <title>Chromosome assembled and annotated genome sequence of Aspergillus flavus NRRL 3357.</title>
        <authorList>
            <person name="Skerker J.M."/>
            <person name="Pianalto K.M."/>
            <person name="Mondo S.J."/>
            <person name="Yang K."/>
            <person name="Arkin A.P."/>
            <person name="Keller N.P."/>
            <person name="Grigoriev I.V."/>
            <person name="Louise Glass N.L."/>
        </authorList>
    </citation>
    <scope>NUCLEOTIDE SEQUENCE [LARGE SCALE GENOMIC DNA]</scope>
    <source>
        <strain evidence="2">ATCC 200026 / FGSC A1120 / IAM 13836 / NRRL 3357 / JCM 12722 / SRRC 167</strain>
    </source>
</reference>
<dbReference type="VEuPathDB" id="FungiDB:F9C07_2263888"/>
<dbReference type="Proteomes" id="UP000596276">
    <property type="component" value="Chromosome 8"/>
</dbReference>
<evidence type="ECO:0000313" key="2">
    <source>
        <dbReference type="Proteomes" id="UP000596276"/>
    </source>
</evidence>
<keyword evidence="2" id="KW-1185">Reference proteome</keyword>
<organism evidence="1 2">
    <name type="scientific">Aspergillus flavus (strain ATCC 200026 / FGSC A1120 / IAM 13836 / NRRL 3357 / JCM 12722 / SRRC 167)</name>
    <dbReference type="NCBI Taxonomy" id="332952"/>
    <lineage>
        <taxon>Eukaryota</taxon>
        <taxon>Fungi</taxon>
        <taxon>Dikarya</taxon>
        <taxon>Ascomycota</taxon>
        <taxon>Pezizomycotina</taxon>
        <taxon>Eurotiomycetes</taxon>
        <taxon>Eurotiomycetidae</taxon>
        <taxon>Eurotiales</taxon>
        <taxon>Aspergillaceae</taxon>
        <taxon>Aspergillus</taxon>
        <taxon>Aspergillus subgen. Circumdati</taxon>
    </lineage>
</organism>
<dbReference type="EMBL" id="CP044616">
    <property type="protein sequence ID" value="QRD92671.1"/>
    <property type="molecule type" value="Genomic_DNA"/>
</dbReference>
<protein>
    <submittedName>
        <fullName evidence="1">Uncharacterized protein</fullName>
    </submittedName>
</protein>
<gene>
    <name evidence="1" type="ORF">F9C07_2263888</name>
</gene>
<name>A0A7U2MZC6_ASPFN</name>
<evidence type="ECO:0000313" key="1">
    <source>
        <dbReference type="EMBL" id="QRD92671.1"/>
    </source>
</evidence>
<dbReference type="AlphaFoldDB" id="A0A7U2MZC6"/>
<accession>A0A7U2MZC6</accession>
<proteinExistence type="predicted"/>
<dbReference type="VEuPathDB" id="FungiDB:AFLA_014062"/>